<evidence type="ECO:0000256" key="12">
    <source>
        <dbReference type="ARBA" id="ARBA00023273"/>
    </source>
</evidence>
<dbReference type="InterPro" id="IPR036322">
    <property type="entry name" value="WD40_repeat_dom_sf"/>
</dbReference>
<evidence type="ECO:0000256" key="7">
    <source>
        <dbReference type="ARBA" id="ARBA00022737"/>
    </source>
</evidence>
<evidence type="ECO:0000256" key="9">
    <source>
        <dbReference type="ARBA" id="ARBA00023069"/>
    </source>
</evidence>
<comment type="caution">
    <text evidence="14">The sequence shown here is derived from an EMBL/GenBank/DDBJ whole genome shotgun (WGS) entry which is preliminary data.</text>
</comment>
<evidence type="ECO:0000313" key="15">
    <source>
        <dbReference type="Proteomes" id="UP001162162"/>
    </source>
</evidence>
<keyword evidence="9" id="KW-0969">Cilium</keyword>
<keyword evidence="15" id="KW-1185">Reference proteome</keyword>
<evidence type="ECO:0000256" key="8">
    <source>
        <dbReference type="ARBA" id="ARBA00022794"/>
    </source>
</evidence>
<keyword evidence="12" id="KW-0966">Cell projection</keyword>
<reference evidence="14" key="1">
    <citation type="journal article" date="2023" name="Insect Mol. Biol.">
        <title>Genome sequencing provides insights into the evolution of gene families encoding plant cell wall-degrading enzymes in longhorned beetles.</title>
        <authorList>
            <person name="Shin N.R."/>
            <person name="Okamura Y."/>
            <person name="Kirsch R."/>
            <person name="Pauchet Y."/>
        </authorList>
    </citation>
    <scope>NUCLEOTIDE SEQUENCE</scope>
    <source>
        <strain evidence="14">AMC_N1</strain>
    </source>
</reference>
<evidence type="ECO:0000256" key="1">
    <source>
        <dbReference type="ARBA" id="ARBA00004236"/>
    </source>
</evidence>
<evidence type="ECO:0000256" key="11">
    <source>
        <dbReference type="ARBA" id="ARBA00023212"/>
    </source>
</evidence>
<keyword evidence="8" id="KW-0970">Cilium biogenesis/degradation</keyword>
<feature type="compositionally biased region" description="Basic and acidic residues" evidence="13">
    <location>
        <begin position="844"/>
        <end position="859"/>
    </location>
</feature>
<dbReference type="AlphaFoldDB" id="A0AAV8Y8M1"/>
<dbReference type="PANTHER" id="PTHR13667">
    <property type="entry name" value="HOMOLOC-13"/>
    <property type="match status" value="1"/>
</dbReference>
<evidence type="ECO:0000256" key="13">
    <source>
        <dbReference type="SAM" id="MobiDB-lite"/>
    </source>
</evidence>
<dbReference type="SUPFAM" id="SSF50978">
    <property type="entry name" value="WD40 repeat-like"/>
    <property type="match status" value="1"/>
</dbReference>
<dbReference type="GO" id="GO:0044782">
    <property type="term" value="P:cilium organization"/>
    <property type="evidence" value="ECO:0007669"/>
    <property type="project" value="TreeGrafter"/>
</dbReference>
<dbReference type="Proteomes" id="UP001162162">
    <property type="component" value="Unassembled WGS sequence"/>
</dbReference>
<protein>
    <recommendedName>
        <fullName evidence="16">WD repeat-containing and planar cell polarity effector protein fritz</fullName>
    </recommendedName>
</protein>
<evidence type="ECO:0000256" key="2">
    <source>
        <dbReference type="ARBA" id="ARBA00004430"/>
    </source>
</evidence>
<feature type="compositionally biased region" description="Low complexity" evidence="13">
    <location>
        <begin position="773"/>
        <end position="794"/>
    </location>
</feature>
<sequence length="879" mass="98121">MLTLLSEVHFWTTQEDVIIKHTDYGSFKYYTRRDNSDSLNAQSKKQYCEQRGILWTPLNKRPQKLRERLKELEEYLVHNKIVFFVWKEDKLKLLLSTGLLVNITVNSKTGDVNNIVFDKQLSTKLQVNIICDGTIIDNQVICICNDGHVLGFGGQWKDGWVLEGGPRRRLNYYGEWLAVWGKAGAEHPQPWSPLAKDHQRANLHLYWIGARDPELLAYKKTDGEPLQVVVSKICSRTLIVIEQRITQTGAISVEINNFELVGNNLKRTSVTSVPLQTHVSCCVLNEPEDRLLICCIDGSIALLDRNRGSTRTVKAAFIPVFATWHPQGALVAVSNERGQIQYYDTALNCIKTQILGEDCTPTAIVDLSSYFTVRFSVASIHWGPKDLIFSLEQGPIAVITHVDRSLTFKAIIQKYLSTGKIDKAIKLLLSWEFNEQSFCALQRIVTYLLRQPLTEETAQHLQNALGSFHSSPVPLRPQIRHRYGSQVFSLTRRFFHQLVRAGMFETAFLLAVDISHHDLFMDLFYIAVQIDESEMAAAARAQASALLSRCSSEADKPGHVPPHTLISDVFLTSDVPEPPPYKPAVEKETVPVMSRLSFTPRATYVKSPQVPSSFTKVNLLGNSNVSAPPLPFTPPLPSLSNSSLNVTYMQNCTSFKNNFQTSGGYHPYNQANPNSSVSFVPHHNFYNSTLSGNSFMSGSLANINSNQKLPQNSTLYSAFSSSNLSVNSIKKSFTSINKVLTPPLPSLSNNLMSTNYVDSIILSSNSNQGYMNNSNSSSSSVLFSSSESSSPSTSGKKHQAKVKFSDTVTAFIVPEIKRPQRPPPPPHITDPRKELADSLPLCHPNEDYLKDFAPAKKDDDSQEEAGQQPKIKVVHFGVV</sequence>
<dbReference type="GO" id="GO:0005886">
    <property type="term" value="C:plasma membrane"/>
    <property type="evidence" value="ECO:0007669"/>
    <property type="project" value="UniProtKB-SubCell"/>
</dbReference>
<dbReference type="GO" id="GO:0045184">
    <property type="term" value="P:establishment of protein localization"/>
    <property type="evidence" value="ECO:0007669"/>
    <property type="project" value="TreeGrafter"/>
</dbReference>
<dbReference type="GO" id="GO:0097541">
    <property type="term" value="C:axonemal basal plate"/>
    <property type="evidence" value="ECO:0007669"/>
    <property type="project" value="TreeGrafter"/>
</dbReference>
<evidence type="ECO:0000256" key="4">
    <source>
        <dbReference type="ARBA" id="ARBA00022475"/>
    </source>
</evidence>
<keyword evidence="10" id="KW-0472">Membrane</keyword>
<evidence type="ECO:0000256" key="5">
    <source>
        <dbReference type="ARBA" id="ARBA00022490"/>
    </source>
</evidence>
<name>A0AAV8Y8M1_9CUCU</name>
<evidence type="ECO:0000313" key="14">
    <source>
        <dbReference type="EMBL" id="KAJ8947532.1"/>
    </source>
</evidence>
<evidence type="ECO:0000256" key="10">
    <source>
        <dbReference type="ARBA" id="ARBA00023136"/>
    </source>
</evidence>
<dbReference type="PANTHER" id="PTHR13667:SF5">
    <property type="entry name" value="WD REPEAT-CONTAINING AND PLANAR CELL POLARITY EFFECTOR PROTEIN FRITZ HOMOLOG"/>
    <property type="match status" value="1"/>
</dbReference>
<feature type="region of interest" description="Disordered" evidence="13">
    <location>
        <begin position="773"/>
        <end position="871"/>
    </location>
</feature>
<dbReference type="GO" id="GO:0007399">
    <property type="term" value="P:nervous system development"/>
    <property type="evidence" value="ECO:0007669"/>
    <property type="project" value="TreeGrafter"/>
</dbReference>
<dbReference type="EMBL" id="JAPWTK010000159">
    <property type="protein sequence ID" value="KAJ8947532.1"/>
    <property type="molecule type" value="Genomic_DNA"/>
</dbReference>
<evidence type="ECO:0000256" key="6">
    <source>
        <dbReference type="ARBA" id="ARBA00022574"/>
    </source>
</evidence>
<keyword evidence="5" id="KW-0963">Cytoplasm</keyword>
<keyword evidence="4" id="KW-1003">Cell membrane</keyword>
<comment type="similarity">
    <text evidence="3">Belongs to the WD repeat fritz family.</text>
</comment>
<comment type="subcellular location">
    <subcellularLocation>
        <location evidence="1">Cell membrane</location>
    </subcellularLocation>
    <subcellularLocation>
        <location evidence="2">Cytoplasm</location>
        <location evidence="2">Cytoskeleton</location>
        <location evidence="2">Cilium axoneme</location>
    </subcellularLocation>
</comment>
<gene>
    <name evidence="14" type="ORF">NQ318_005009</name>
</gene>
<keyword evidence="7" id="KW-0677">Repeat</keyword>
<dbReference type="Pfam" id="PF11768">
    <property type="entry name" value="Frtz"/>
    <property type="match status" value="2"/>
</dbReference>
<keyword evidence="11" id="KW-0206">Cytoskeleton</keyword>
<proteinExistence type="inferred from homology"/>
<accession>A0AAV8Y8M1</accession>
<evidence type="ECO:0000256" key="3">
    <source>
        <dbReference type="ARBA" id="ARBA00006059"/>
    </source>
</evidence>
<keyword evidence="6" id="KW-0853">WD repeat</keyword>
<evidence type="ECO:0008006" key="16">
    <source>
        <dbReference type="Google" id="ProtNLM"/>
    </source>
</evidence>
<dbReference type="InterPro" id="IPR024511">
    <property type="entry name" value="Frtz"/>
</dbReference>
<organism evidence="14 15">
    <name type="scientific">Aromia moschata</name>
    <dbReference type="NCBI Taxonomy" id="1265417"/>
    <lineage>
        <taxon>Eukaryota</taxon>
        <taxon>Metazoa</taxon>
        <taxon>Ecdysozoa</taxon>
        <taxon>Arthropoda</taxon>
        <taxon>Hexapoda</taxon>
        <taxon>Insecta</taxon>
        <taxon>Pterygota</taxon>
        <taxon>Neoptera</taxon>
        <taxon>Endopterygota</taxon>
        <taxon>Coleoptera</taxon>
        <taxon>Polyphaga</taxon>
        <taxon>Cucujiformia</taxon>
        <taxon>Chrysomeloidea</taxon>
        <taxon>Cerambycidae</taxon>
        <taxon>Cerambycinae</taxon>
        <taxon>Callichromatini</taxon>
        <taxon>Aromia</taxon>
    </lineage>
</organism>